<dbReference type="InterPro" id="IPR009088">
    <property type="entry name" value="TFIIA_b-brl"/>
</dbReference>
<dbReference type="GO" id="GO:0005672">
    <property type="term" value="C:transcription factor TFIIA complex"/>
    <property type="evidence" value="ECO:0007669"/>
    <property type="project" value="InterPro"/>
</dbReference>
<evidence type="ECO:0000256" key="1">
    <source>
        <dbReference type="ARBA" id="ARBA00004123"/>
    </source>
</evidence>
<evidence type="ECO:0000256" key="5">
    <source>
        <dbReference type="SAM" id="MobiDB-lite"/>
    </source>
</evidence>
<dbReference type="SUPFAM" id="SSF50784">
    <property type="entry name" value="Transcription factor IIA (TFIIA), beta-barrel domain"/>
    <property type="match status" value="1"/>
</dbReference>
<dbReference type="CDD" id="cd07976">
    <property type="entry name" value="TFIIA_alpha_beta_like"/>
    <property type="match status" value="1"/>
</dbReference>
<dbReference type="Pfam" id="PF03153">
    <property type="entry name" value="TFIIA"/>
    <property type="match status" value="2"/>
</dbReference>
<dbReference type="PANTHER" id="PTHR12694">
    <property type="entry name" value="TRANSCRIPTION INITIATION FACTOR IIA SUBUNIT 1"/>
    <property type="match status" value="1"/>
</dbReference>
<gene>
    <name evidence="6" type="ORF">ACMD2_15670</name>
</gene>
<keyword evidence="6" id="KW-0396">Initiation factor</keyword>
<dbReference type="EMBL" id="LSRQ01008294">
    <property type="protein sequence ID" value="OAY63923.1"/>
    <property type="molecule type" value="Genomic_DNA"/>
</dbReference>
<feature type="region of interest" description="Disordered" evidence="5">
    <location>
        <begin position="22"/>
        <end position="41"/>
    </location>
</feature>
<evidence type="ECO:0000313" key="6">
    <source>
        <dbReference type="EMBL" id="OAY63923.1"/>
    </source>
</evidence>
<dbReference type="InterPro" id="IPR004855">
    <property type="entry name" value="TFIIA_asu/bsu"/>
</dbReference>
<protein>
    <submittedName>
        <fullName evidence="6">Transcription initiation factor IIA subunit 1</fullName>
    </submittedName>
</protein>
<evidence type="ECO:0000313" key="7">
    <source>
        <dbReference type="Proteomes" id="UP000092600"/>
    </source>
</evidence>
<dbReference type="GO" id="GO:0003743">
    <property type="term" value="F:translation initiation factor activity"/>
    <property type="evidence" value="ECO:0007669"/>
    <property type="project" value="UniProtKB-KW"/>
</dbReference>
<dbReference type="FunFam" id="2.30.18.10:FF:000005">
    <property type="entry name" value="transcription initiation factor IIA large subunit"/>
    <property type="match status" value="1"/>
</dbReference>
<feature type="compositionally biased region" description="Low complexity" evidence="5">
    <location>
        <begin position="27"/>
        <end position="41"/>
    </location>
</feature>
<keyword evidence="4" id="KW-0539">Nucleus</keyword>
<comment type="subcellular location">
    <subcellularLocation>
        <location evidence="1">Nucleus</location>
    </subcellularLocation>
</comment>
<evidence type="ECO:0000256" key="3">
    <source>
        <dbReference type="ARBA" id="ARBA00023163"/>
    </source>
</evidence>
<name>A0A199UGQ3_ANACO</name>
<dbReference type="SMART" id="SM01371">
    <property type="entry name" value="TFIIA"/>
    <property type="match status" value="1"/>
</dbReference>
<dbReference type="Gene3D" id="1.10.287.100">
    <property type="match status" value="1"/>
</dbReference>
<dbReference type="Proteomes" id="UP000092600">
    <property type="component" value="Unassembled WGS sequence"/>
</dbReference>
<feature type="region of interest" description="Disordered" evidence="5">
    <location>
        <begin position="217"/>
        <end position="263"/>
    </location>
</feature>
<dbReference type="STRING" id="4615.A0A199UGQ3"/>
<accession>A0A199UGQ3</accession>
<feature type="region of interest" description="Disordered" evidence="5">
    <location>
        <begin position="186"/>
        <end position="205"/>
    </location>
</feature>
<keyword evidence="3" id="KW-0804">Transcription</keyword>
<dbReference type="GO" id="GO:0006367">
    <property type="term" value="P:transcription initiation at RNA polymerase II promoter"/>
    <property type="evidence" value="ECO:0007669"/>
    <property type="project" value="InterPro"/>
</dbReference>
<sequence>MQTYLYSSLNFDLSRPPAATVPPPTSVPLFSPSPSTPPSSTVLRRDRFCDMTSNVSSVYLHVIDDVISKVRDEFINCGAGEAVLNELQALWEMKMIHCGAISSTAERSNIAKASGPITPVHDLNVPYEGPTEEYETPTAEMLFPPTPLQTPIPTPLPGTVDYNIPTGPSDYAPSPITEIRNSVDLKAGRPSPYMQPPSSWMGQKPLGVDVNVAYEEGREDADRRGPPHQSATQDFFTTSSGKRKRDDYSSHLASDGYMPQQDGSGDVMIEFPMPKVDQIQDLSRHDFQSAIYKKQTNKEVRTTAVLPQQDGIHDEYDDLLHFQGVPTEDYNTPGDHVEHQAPTPSVGTPKLSRNGGEDDEPPLNEDDDDDDDLEDFEQGEEEPTMQHLVLAQFDKVTRTKNRWKCALKDGIMRLNNRDILFNKANGEFDF</sequence>
<feature type="region of interest" description="Disordered" evidence="5">
    <location>
        <begin position="324"/>
        <end position="386"/>
    </location>
</feature>
<dbReference type="SUPFAM" id="SSF47396">
    <property type="entry name" value="Transcription factor IIA (TFIIA), alpha-helical domain"/>
    <property type="match status" value="1"/>
</dbReference>
<organism evidence="6 7">
    <name type="scientific">Ananas comosus</name>
    <name type="common">Pineapple</name>
    <name type="synonym">Ananas ananas</name>
    <dbReference type="NCBI Taxonomy" id="4615"/>
    <lineage>
        <taxon>Eukaryota</taxon>
        <taxon>Viridiplantae</taxon>
        <taxon>Streptophyta</taxon>
        <taxon>Embryophyta</taxon>
        <taxon>Tracheophyta</taxon>
        <taxon>Spermatophyta</taxon>
        <taxon>Magnoliopsida</taxon>
        <taxon>Liliopsida</taxon>
        <taxon>Poales</taxon>
        <taxon>Bromeliaceae</taxon>
        <taxon>Bromelioideae</taxon>
        <taxon>Ananas</taxon>
    </lineage>
</organism>
<feature type="compositionally biased region" description="Polar residues" evidence="5">
    <location>
        <begin position="229"/>
        <end position="240"/>
    </location>
</feature>
<comment type="caution">
    <text evidence="6">The sequence shown here is derived from an EMBL/GenBank/DDBJ whole genome shotgun (WGS) entry which is preliminary data.</text>
</comment>
<dbReference type="PANTHER" id="PTHR12694:SF8">
    <property type="entry name" value="TRANSCRIPTION INITIATION FACTOR IIA SUBUNIT 1"/>
    <property type="match status" value="1"/>
</dbReference>
<feature type="compositionally biased region" description="Acidic residues" evidence="5">
    <location>
        <begin position="357"/>
        <end position="383"/>
    </location>
</feature>
<dbReference type="Gene3D" id="2.30.18.10">
    <property type="entry name" value="Transcription factor IIA (TFIIA), beta-barrel domain"/>
    <property type="match status" value="1"/>
</dbReference>
<keyword evidence="6" id="KW-0648">Protein biosynthesis</keyword>
<dbReference type="AlphaFoldDB" id="A0A199UGQ3"/>
<reference evidence="6 7" key="1">
    <citation type="journal article" date="2016" name="DNA Res.">
        <title>The draft genome of MD-2 pineapple using hybrid error correction of long reads.</title>
        <authorList>
            <person name="Redwan R.M."/>
            <person name="Saidin A."/>
            <person name="Kumar S.V."/>
        </authorList>
    </citation>
    <scope>NUCLEOTIDE SEQUENCE [LARGE SCALE GENOMIC DNA]</scope>
    <source>
        <strain evidence="7">cv. MD2</strain>
        <tissue evidence="6">Leaf</tissue>
    </source>
</reference>
<proteinExistence type="inferred from homology"/>
<evidence type="ECO:0000256" key="4">
    <source>
        <dbReference type="ARBA" id="ARBA00023242"/>
    </source>
</evidence>
<comment type="similarity">
    <text evidence="2">Belongs to the TFIIA subunit 1 family.</text>
</comment>
<dbReference type="FunFam" id="1.10.287.100:FF:000001">
    <property type="entry name" value="Transcription initiation factor IIA subunit"/>
    <property type="match status" value="1"/>
</dbReference>
<evidence type="ECO:0000256" key="2">
    <source>
        <dbReference type="ARBA" id="ARBA00010059"/>
    </source>
</evidence>